<dbReference type="Gene3D" id="3.40.50.720">
    <property type="entry name" value="NAD(P)-binding Rossmann-like Domain"/>
    <property type="match status" value="1"/>
</dbReference>
<dbReference type="PATRIC" id="fig|360411.5.peg.1067"/>
<comment type="caution">
    <text evidence="3">The sequence shown here is derived from an EMBL/GenBank/DDBJ whole genome shotgun (WGS) entry which is preliminary data.</text>
</comment>
<accession>A0A0N8GLF2</accession>
<dbReference type="PRINTS" id="PR00081">
    <property type="entry name" value="GDHRDH"/>
</dbReference>
<evidence type="ECO:0000313" key="3">
    <source>
        <dbReference type="EMBL" id="KPL72330.1"/>
    </source>
</evidence>
<dbReference type="OrthoDB" id="9803333at2"/>
<comment type="similarity">
    <text evidence="1">Belongs to the short-chain dehydrogenases/reductases (SDR) family.</text>
</comment>
<dbReference type="Proteomes" id="UP000050514">
    <property type="component" value="Unassembled WGS sequence"/>
</dbReference>
<dbReference type="STRING" id="360411.AC812_15970"/>
<dbReference type="InterPro" id="IPR036291">
    <property type="entry name" value="NAD(P)-bd_dom_sf"/>
</dbReference>
<dbReference type="Pfam" id="PF13561">
    <property type="entry name" value="adh_short_C2"/>
    <property type="match status" value="1"/>
</dbReference>
<dbReference type="SUPFAM" id="SSF51735">
    <property type="entry name" value="NAD(P)-binding Rossmann-fold domains"/>
    <property type="match status" value="1"/>
</dbReference>
<proteinExistence type="inferred from homology"/>
<keyword evidence="2" id="KW-0560">Oxidoreductase</keyword>
<evidence type="ECO:0000313" key="4">
    <source>
        <dbReference type="Proteomes" id="UP000050514"/>
    </source>
</evidence>
<organism evidence="3 4">
    <name type="scientific">Bellilinea caldifistulae</name>
    <dbReference type="NCBI Taxonomy" id="360411"/>
    <lineage>
        <taxon>Bacteria</taxon>
        <taxon>Bacillati</taxon>
        <taxon>Chloroflexota</taxon>
        <taxon>Anaerolineae</taxon>
        <taxon>Anaerolineales</taxon>
        <taxon>Anaerolineaceae</taxon>
        <taxon>Bellilinea</taxon>
    </lineage>
</organism>
<dbReference type="PRINTS" id="PR00080">
    <property type="entry name" value="SDRFAMILY"/>
</dbReference>
<protein>
    <recommendedName>
        <fullName evidence="5">SDR family oxidoreductase</fullName>
    </recommendedName>
</protein>
<dbReference type="RefSeq" id="WP_061913452.1">
    <property type="nucleotide sequence ID" value="NZ_DF967971.1"/>
</dbReference>
<evidence type="ECO:0000256" key="1">
    <source>
        <dbReference type="ARBA" id="ARBA00006484"/>
    </source>
</evidence>
<name>A0A0N8GLF2_9CHLR</name>
<dbReference type="GO" id="GO:0016616">
    <property type="term" value="F:oxidoreductase activity, acting on the CH-OH group of donors, NAD or NADP as acceptor"/>
    <property type="evidence" value="ECO:0007669"/>
    <property type="project" value="TreeGrafter"/>
</dbReference>
<gene>
    <name evidence="3" type="ORF">AC812_15970</name>
</gene>
<evidence type="ECO:0000256" key="2">
    <source>
        <dbReference type="ARBA" id="ARBA00023002"/>
    </source>
</evidence>
<dbReference type="InterPro" id="IPR002347">
    <property type="entry name" value="SDR_fam"/>
</dbReference>
<dbReference type="FunFam" id="3.40.50.720:FF:000084">
    <property type="entry name" value="Short-chain dehydrogenase reductase"/>
    <property type="match status" value="1"/>
</dbReference>
<keyword evidence="4" id="KW-1185">Reference proteome</keyword>
<reference evidence="3 4" key="1">
    <citation type="submission" date="2015-07" db="EMBL/GenBank/DDBJ databases">
        <title>Draft genome of Bellilinea caldifistulae DSM 17877.</title>
        <authorList>
            <person name="Hemp J."/>
            <person name="Ward L.M."/>
            <person name="Pace L.A."/>
            <person name="Fischer W.W."/>
        </authorList>
    </citation>
    <scope>NUCLEOTIDE SEQUENCE [LARGE SCALE GENOMIC DNA]</scope>
    <source>
        <strain evidence="3 4">GOMI-1</strain>
    </source>
</reference>
<dbReference type="EMBL" id="LGHJ01000024">
    <property type="protein sequence ID" value="KPL72330.1"/>
    <property type="molecule type" value="Genomic_DNA"/>
</dbReference>
<sequence>MSHILDKFRMDGQVAVVTGGAGLLGRQFCRTLAEAGAAVVVADLNRMSAITLAENLQKDGYPALGTGVDVTDPDSVEDMVAAAVNHFGRLDVLVCSAAMDPKFDAEHADQQQGNAFETYPLEAWRQALDVNLTGMFLSAQAAVKPMLAQNHGVIINICSTYGLVGPDQRIYQRPGQPPQYKPVFYSVTKAGVLGLTRYLATYYAGRNIRVNALTPGGVYHQHDPVFVENYSYRTVMGRMAEQDEMNGALLFLASDASSYMTGANLVVDGGWTAW</sequence>
<dbReference type="AlphaFoldDB" id="A0A0N8GLF2"/>
<dbReference type="PANTHER" id="PTHR42760:SF133">
    <property type="entry name" value="3-OXOACYL-[ACYL-CARRIER-PROTEIN] REDUCTASE"/>
    <property type="match status" value="1"/>
</dbReference>
<dbReference type="PANTHER" id="PTHR42760">
    <property type="entry name" value="SHORT-CHAIN DEHYDROGENASES/REDUCTASES FAMILY MEMBER"/>
    <property type="match status" value="1"/>
</dbReference>
<evidence type="ECO:0008006" key="5">
    <source>
        <dbReference type="Google" id="ProtNLM"/>
    </source>
</evidence>